<dbReference type="InterPro" id="IPR046919">
    <property type="entry name" value="ABC-3C_CTD10"/>
</dbReference>
<feature type="domain" description="ABC-three component systems C-terminal" evidence="1">
    <location>
        <begin position="169"/>
        <end position="301"/>
    </location>
</feature>
<evidence type="ECO:0000313" key="2">
    <source>
        <dbReference type="EMBL" id="KUG26666.1"/>
    </source>
</evidence>
<proteinExistence type="predicted"/>
<gene>
    <name evidence="2" type="ORF">ASZ90_003488</name>
</gene>
<dbReference type="AlphaFoldDB" id="A0A0W8G0I8"/>
<accession>A0A0W8G0I8</accession>
<dbReference type="Pfam" id="PF20275">
    <property type="entry name" value="CTD10"/>
    <property type="match status" value="1"/>
</dbReference>
<protein>
    <recommendedName>
        <fullName evidence="1">ABC-three component systems C-terminal domain-containing protein</fullName>
    </recommendedName>
</protein>
<evidence type="ECO:0000259" key="1">
    <source>
        <dbReference type="Pfam" id="PF20275"/>
    </source>
</evidence>
<sequence length="325" mass="38067">MEKSTLRHTTRNKKSILEPQFKELCIKYIQLKFPQAKEITPEMKVPPNSLLFVDNKLFLTLPKLQLKETSNYIKTNAKEIKAKNIDTLVYLASSNLYNNIFVKKYIQSNLPSSKFQIVIEPNEILVRSLLNKNYFSHRDIDPSLDLNTLYDEIYLEEVQQIKIFERIFNYIYQNTSKISTAWKRDLSIIPLKEKIALNFSVNDEADEILEMYDRLWSHILLAQYYVEINFETDNSRLHALLDQVQSIYKQLNHFNKVNTPVNYPSIIDKMAEKLLPSFSMNDAETLACAKSIVLYFFEICEFGRKLPDEQQSLFNNSDSTNDPSS</sequence>
<name>A0A0W8G0I8_9ZZZZ</name>
<organism evidence="2">
    <name type="scientific">hydrocarbon metagenome</name>
    <dbReference type="NCBI Taxonomy" id="938273"/>
    <lineage>
        <taxon>unclassified sequences</taxon>
        <taxon>metagenomes</taxon>
        <taxon>ecological metagenomes</taxon>
    </lineage>
</organism>
<reference evidence="2" key="1">
    <citation type="journal article" date="2015" name="Proc. Natl. Acad. Sci. U.S.A.">
        <title>Networks of energetic and metabolic interactions define dynamics in microbial communities.</title>
        <authorList>
            <person name="Embree M."/>
            <person name="Liu J.K."/>
            <person name="Al-Bassam M.M."/>
            <person name="Zengler K."/>
        </authorList>
    </citation>
    <scope>NUCLEOTIDE SEQUENCE</scope>
</reference>
<dbReference type="EMBL" id="LNQE01000425">
    <property type="protein sequence ID" value="KUG26666.1"/>
    <property type="molecule type" value="Genomic_DNA"/>
</dbReference>
<comment type="caution">
    <text evidence="2">The sequence shown here is derived from an EMBL/GenBank/DDBJ whole genome shotgun (WGS) entry which is preliminary data.</text>
</comment>